<sequence length="324" mass="35929">MTLSATFSPGFQQRSDLAVVVAADETYLPYAATPALALAGAGPGYDVLIGGPRPAALPQGLMAAGIGHVAACDSALADSLPLDKRRSIAAYMTLFLGTALNSRYRRILVLDADILYERGDIARLLASDIGGRAVAAVRDNRQWRTPRRKPKEFRKLREPAHPYFNSGVVLIDTQAFQEQDIPAQATRFARQHHRLLSSHDQSLLNGILKGDWTEMSPLWNWQFTGASAHLTCMADPCLIHFIGKAKPWLDRSAGIVPMRMRDAFGRVLDQHFPDAAQGTAPEQRHWPDAGHLRRALFRQWRAAGPMLRYLGRFPDPYTMLDPRA</sequence>
<keyword evidence="3" id="KW-0479">Metal-binding</keyword>
<evidence type="ECO:0000256" key="2">
    <source>
        <dbReference type="ARBA" id="ARBA00022679"/>
    </source>
</evidence>
<dbReference type="PANTHER" id="PTHR13778:SF47">
    <property type="entry name" value="LIPOPOLYSACCHARIDE 1,3-GALACTOSYLTRANSFERASE"/>
    <property type="match status" value="1"/>
</dbReference>
<dbReference type="Gene3D" id="3.90.550.10">
    <property type="entry name" value="Spore Coat Polysaccharide Biosynthesis Protein SpsA, Chain A"/>
    <property type="match status" value="1"/>
</dbReference>
<reference evidence="4 5" key="1">
    <citation type="submission" date="2019-09" db="EMBL/GenBank/DDBJ databases">
        <title>FDA dAtabase for Regulatory Grade micrObial Sequences (FDA-ARGOS): Supporting development and validation of Infectious Disease Dx tests.</title>
        <authorList>
            <person name="Sciortino C."/>
            <person name="Tallon L."/>
            <person name="Sadzewicz L."/>
            <person name="Vavikolanu K."/>
            <person name="Mehta A."/>
            <person name="Aluvathingal J."/>
            <person name="Nadendla S."/>
            <person name="Nandy P."/>
            <person name="Geyer C."/>
            <person name="Yan Y."/>
            <person name="Sichtig H."/>
        </authorList>
    </citation>
    <scope>NUCLEOTIDE SEQUENCE [LARGE SCALE GENOMIC DNA]</scope>
    <source>
        <strain evidence="4 5">FDAARGOS_643</strain>
    </source>
</reference>
<dbReference type="GO" id="GO:0016757">
    <property type="term" value="F:glycosyltransferase activity"/>
    <property type="evidence" value="ECO:0007669"/>
    <property type="project" value="UniProtKB-KW"/>
</dbReference>
<dbReference type="AlphaFoldDB" id="A0A5P2QR10"/>
<proteinExistence type="predicted"/>
<organism evidence="4 5">
    <name type="scientific">Paracoccus yeei</name>
    <dbReference type="NCBI Taxonomy" id="147645"/>
    <lineage>
        <taxon>Bacteria</taxon>
        <taxon>Pseudomonadati</taxon>
        <taxon>Pseudomonadota</taxon>
        <taxon>Alphaproteobacteria</taxon>
        <taxon>Rhodobacterales</taxon>
        <taxon>Paracoccaceae</taxon>
        <taxon>Paracoccus</taxon>
    </lineage>
</organism>
<dbReference type="SUPFAM" id="SSF53448">
    <property type="entry name" value="Nucleotide-diphospho-sugar transferases"/>
    <property type="match status" value="1"/>
</dbReference>
<evidence type="ECO:0000256" key="1">
    <source>
        <dbReference type="ARBA" id="ARBA00022676"/>
    </source>
</evidence>
<dbReference type="GO" id="GO:0046872">
    <property type="term" value="F:metal ion binding"/>
    <property type="evidence" value="ECO:0007669"/>
    <property type="project" value="UniProtKB-KW"/>
</dbReference>
<gene>
    <name evidence="4" type="ORF">FOB51_10955</name>
</gene>
<dbReference type="EMBL" id="CP044081">
    <property type="protein sequence ID" value="QEU08477.1"/>
    <property type="molecule type" value="Genomic_DNA"/>
</dbReference>
<name>A0A5P2QR10_9RHOB</name>
<evidence type="ECO:0000256" key="3">
    <source>
        <dbReference type="ARBA" id="ARBA00022723"/>
    </source>
</evidence>
<dbReference type="InterPro" id="IPR050748">
    <property type="entry name" value="Glycosyltrans_8_dom-fam"/>
</dbReference>
<dbReference type="InterPro" id="IPR029044">
    <property type="entry name" value="Nucleotide-diphossugar_trans"/>
</dbReference>
<keyword evidence="2" id="KW-0808">Transferase</keyword>
<accession>A0A5P2QR10</accession>
<dbReference type="Proteomes" id="UP000324507">
    <property type="component" value="Chromosome"/>
</dbReference>
<dbReference type="PANTHER" id="PTHR13778">
    <property type="entry name" value="GLYCOSYLTRANSFERASE 8 DOMAIN-CONTAINING PROTEIN"/>
    <property type="match status" value="1"/>
</dbReference>
<evidence type="ECO:0000313" key="5">
    <source>
        <dbReference type="Proteomes" id="UP000324507"/>
    </source>
</evidence>
<dbReference type="Pfam" id="PF01501">
    <property type="entry name" value="Glyco_transf_8"/>
    <property type="match status" value="1"/>
</dbReference>
<protein>
    <recommendedName>
        <fullName evidence="6">Glycosyltransferase family 8 protein</fullName>
    </recommendedName>
</protein>
<evidence type="ECO:0000313" key="4">
    <source>
        <dbReference type="EMBL" id="QEU08477.1"/>
    </source>
</evidence>
<dbReference type="InterPro" id="IPR002495">
    <property type="entry name" value="Glyco_trans_8"/>
</dbReference>
<evidence type="ECO:0008006" key="6">
    <source>
        <dbReference type="Google" id="ProtNLM"/>
    </source>
</evidence>
<keyword evidence="1" id="KW-0328">Glycosyltransferase</keyword>